<dbReference type="EMBL" id="CP036433">
    <property type="protein sequence ID" value="QDU92457.1"/>
    <property type="molecule type" value="Genomic_DNA"/>
</dbReference>
<name>A0A518DKV2_9BACT</name>
<protein>
    <submittedName>
        <fullName evidence="1">Uncharacterized protein</fullName>
    </submittedName>
</protein>
<organism evidence="1 2">
    <name type="scientific">Lignipirellula cremea</name>
    <dbReference type="NCBI Taxonomy" id="2528010"/>
    <lineage>
        <taxon>Bacteria</taxon>
        <taxon>Pseudomonadati</taxon>
        <taxon>Planctomycetota</taxon>
        <taxon>Planctomycetia</taxon>
        <taxon>Pirellulales</taxon>
        <taxon>Pirellulaceae</taxon>
        <taxon>Lignipirellula</taxon>
    </lineage>
</organism>
<dbReference type="Proteomes" id="UP000317648">
    <property type="component" value="Chromosome"/>
</dbReference>
<proteinExistence type="predicted"/>
<reference evidence="1 2" key="1">
    <citation type="submission" date="2019-02" db="EMBL/GenBank/DDBJ databases">
        <title>Deep-cultivation of Planctomycetes and their phenomic and genomic characterization uncovers novel biology.</title>
        <authorList>
            <person name="Wiegand S."/>
            <person name="Jogler M."/>
            <person name="Boedeker C."/>
            <person name="Pinto D."/>
            <person name="Vollmers J."/>
            <person name="Rivas-Marin E."/>
            <person name="Kohn T."/>
            <person name="Peeters S.H."/>
            <person name="Heuer A."/>
            <person name="Rast P."/>
            <person name="Oberbeckmann S."/>
            <person name="Bunk B."/>
            <person name="Jeske O."/>
            <person name="Meyerdierks A."/>
            <person name="Storesund J.E."/>
            <person name="Kallscheuer N."/>
            <person name="Luecker S."/>
            <person name="Lage O.M."/>
            <person name="Pohl T."/>
            <person name="Merkel B.J."/>
            <person name="Hornburger P."/>
            <person name="Mueller R.-W."/>
            <person name="Bruemmer F."/>
            <person name="Labrenz M."/>
            <person name="Spormann A.M."/>
            <person name="Op den Camp H."/>
            <person name="Overmann J."/>
            <person name="Amann R."/>
            <person name="Jetten M.S.M."/>
            <person name="Mascher T."/>
            <person name="Medema M.H."/>
            <person name="Devos D.P."/>
            <person name="Kaster A.-K."/>
            <person name="Ovreas L."/>
            <person name="Rohde M."/>
            <person name="Galperin M.Y."/>
            <person name="Jogler C."/>
        </authorList>
    </citation>
    <scope>NUCLEOTIDE SEQUENCE [LARGE SCALE GENOMIC DNA]</scope>
    <source>
        <strain evidence="1 2">Pla85_3_4</strain>
    </source>
</reference>
<evidence type="ECO:0000313" key="1">
    <source>
        <dbReference type="EMBL" id="QDU92457.1"/>
    </source>
</evidence>
<dbReference type="AlphaFoldDB" id="A0A518DKV2"/>
<dbReference type="KEGG" id="lcre:Pla8534_02050"/>
<sequence length="29" mass="3360">MYDLIVAAIQTDMTRVVTYHLPGLFSQEF</sequence>
<accession>A0A518DKV2</accession>
<gene>
    <name evidence="1" type="ORF">Pla8534_02050</name>
</gene>
<keyword evidence="2" id="KW-1185">Reference proteome</keyword>
<evidence type="ECO:0000313" key="2">
    <source>
        <dbReference type="Proteomes" id="UP000317648"/>
    </source>
</evidence>